<evidence type="ECO:0000256" key="1">
    <source>
        <dbReference type="SAM" id="MobiDB-lite"/>
    </source>
</evidence>
<evidence type="ECO:0000256" key="2">
    <source>
        <dbReference type="SAM" id="Phobius"/>
    </source>
</evidence>
<feature type="compositionally biased region" description="Basic and acidic residues" evidence="1">
    <location>
        <begin position="563"/>
        <end position="578"/>
    </location>
</feature>
<proteinExistence type="predicted"/>
<feature type="region of interest" description="Disordered" evidence="1">
    <location>
        <begin position="949"/>
        <end position="991"/>
    </location>
</feature>
<feature type="region of interest" description="Disordered" evidence="1">
    <location>
        <begin position="868"/>
        <end position="892"/>
    </location>
</feature>
<protein>
    <submittedName>
        <fullName evidence="3">Uncharacterized protein</fullName>
    </submittedName>
</protein>
<dbReference type="Proteomes" id="UP000663851">
    <property type="component" value="Unassembled WGS sequence"/>
</dbReference>
<keyword evidence="2" id="KW-0812">Transmembrane</keyword>
<feature type="compositionally biased region" description="Polar residues" evidence="1">
    <location>
        <begin position="262"/>
        <end position="305"/>
    </location>
</feature>
<feature type="compositionally biased region" description="Low complexity" evidence="1">
    <location>
        <begin position="215"/>
        <end position="259"/>
    </location>
</feature>
<keyword evidence="2" id="KW-0472">Membrane</keyword>
<dbReference type="EMBL" id="CAJOBO010000458">
    <property type="protein sequence ID" value="CAF4226476.1"/>
    <property type="molecule type" value="Genomic_DNA"/>
</dbReference>
<sequence>MGVNSLPSINFTDTILSNRMIEALNDILVAKDGYQVRPFDQLRQQLKQQASNIPQLGEPQEKFYVSQFPDEQQQFYQPQLSEQQTFYQPQMPDNKPQQPFYQPQMPDNKPHQPFYHPQMPDNKPQQPFYQPPISDNKPQQPFYQPQFPEKPQQPFFQPQFPENKPQQPPYQPQFPENKPQQPFYQPQIPENKPQQPFYHPQFTENKPQQPPYQPQFPENKPQQPFYQPQFPGEQPQQPFYQPQQPDNKPQQPFYQPQFPENKPQQPFYQPQTPEYQPSQHMQQSIPQHQLPASQHQQNPQYSDSQGYYYPFQHQNVNWYNFPSLWTSVASAKVDPAATSASNADQASDLGTSSECPVGLCPRGASCSQLSGQWQCGCGASGCLGIPNPCGIYGRYYFPYYPDASRFIQCDQTGVFWIRKCAPDQPQLQQQEPIPIFVGPSQKSQLYSMASQYKPPTVFYNGPFKNNHTVQSSSYDMQTMDQTMTNNSYVAPSSLGSANPLLQLSLASQHQHQQQHMNTYFDQSQAKKKKFRNQPSVHTAYTDQSFPLYNSKTNHSTGKNRHGATTDDARQNKMANEENETKSDWVEWLSQPLCLGLTRCSGAILFGAMGFLACGSLAGLIASIVLYSQDSNANSQWKLLGMVICSIMLITIIATLLIFICCYKHGFMINVDDEDDPIDLFRKSDGKQYERQQDTLRNYKFNPGNDSTPMPSNILQDVSTPKLLHTLTIQVNDKQTNTETTISQIRPKDFNHGVWPLKNAYGGVSYRPPVPPKMASRYIQAVPHEIDETLEPPQITYQIVAPASAIPSKNILPRMIQTSDDDESAIETTRKQQPNVVREAQKHNIVVQRKNRIEYVHGAQPETNRLQYDDTDEEESQHTHKAVTNGKRQQQPQQHIEYFDTDEEETNHQEQIDVKHKQPHRIEYVDTKEERPHRIAKQPQYDVVEDVIERARSSSIDDIDDASKEDRKRGRKKHKKHGVGKKVTVKHIKANK</sequence>
<feature type="region of interest" description="Disordered" evidence="1">
    <location>
        <begin position="88"/>
        <end position="306"/>
    </location>
</feature>
<evidence type="ECO:0000313" key="3">
    <source>
        <dbReference type="EMBL" id="CAF4226476.1"/>
    </source>
</evidence>
<keyword evidence="2" id="KW-1133">Transmembrane helix</keyword>
<name>A0A820DAN9_9BILA</name>
<accession>A0A820DAN9</accession>
<feature type="transmembrane region" description="Helical" evidence="2">
    <location>
        <begin position="602"/>
        <end position="626"/>
    </location>
</feature>
<evidence type="ECO:0000313" key="4">
    <source>
        <dbReference type="Proteomes" id="UP000663851"/>
    </source>
</evidence>
<feature type="compositionally biased region" description="Basic residues" evidence="1">
    <location>
        <begin position="968"/>
        <end position="991"/>
    </location>
</feature>
<organism evidence="3 4">
    <name type="scientific">Rotaria socialis</name>
    <dbReference type="NCBI Taxonomy" id="392032"/>
    <lineage>
        <taxon>Eukaryota</taxon>
        <taxon>Metazoa</taxon>
        <taxon>Spiralia</taxon>
        <taxon>Gnathifera</taxon>
        <taxon>Rotifera</taxon>
        <taxon>Eurotatoria</taxon>
        <taxon>Bdelloidea</taxon>
        <taxon>Philodinida</taxon>
        <taxon>Philodinidae</taxon>
        <taxon>Rotaria</taxon>
    </lineage>
</organism>
<comment type="caution">
    <text evidence="3">The sequence shown here is derived from an EMBL/GenBank/DDBJ whole genome shotgun (WGS) entry which is preliminary data.</text>
</comment>
<feature type="compositionally biased region" description="Low complexity" evidence="1">
    <location>
        <begin position="136"/>
        <end position="165"/>
    </location>
</feature>
<feature type="compositionally biased region" description="Polar residues" evidence="1">
    <location>
        <begin position="546"/>
        <end position="556"/>
    </location>
</feature>
<reference evidence="3" key="1">
    <citation type="submission" date="2021-02" db="EMBL/GenBank/DDBJ databases">
        <authorList>
            <person name="Nowell W R."/>
        </authorList>
    </citation>
    <scope>NUCLEOTIDE SEQUENCE</scope>
</reference>
<gene>
    <name evidence="3" type="ORF">HFQ381_LOCUS8962</name>
</gene>
<feature type="transmembrane region" description="Helical" evidence="2">
    <location>
        <begin position="638"/>
        <end position="659"/>
    </location>
</feature>
<dbReference type="AlphaFoldDB" id="A0A820DAN9"/>
<feature type="region of interest" description="Disordered" evidence="1">
    <location>
        <begin position="546"/>
        <end position="578"/>
    </location>
</feature>